<evidence type="ECO:0000313" key="2">
    <source>
        <dbReference type="Proteomes" id="UP000596276"/>
    </source>
</evidence>
<name>A0A7U2MFT0_ASPFN</name>
<gene>
    <name evidence="1" type="ORF">F9C07_2149</name>
</gene>
<dbReference type="Proteomes" id="UP000596276">
    <property type="component" value="Chromosome 2"/>
</dbReference>
<evidence type="ECO:0000313" key="1">
    <source>
        <dbReference type="EMBL" id="QRD82921.1"/>
    </source>
</evidence>
<dbReference type="EMBL" id="CP044622">
    <property type="protein sequence ID" value="QRD82921.1"/>
    <property type="molecule type" value="Genomic_DNA"/>
</dbReference>
<accession>A0A7U2MFT0</accession>
<organism evidence="1 2">
    <name type="scientific">Aspergillus flavus (strain ATCC 200026 / FGSC A1120 / IAM 13836 / NRRL 3357 / JCM 12722 / SRRC 167)</name>
    <dbReference type="NCBI Taxonomy" id="332952"/>
    <lineage>
        <taxon>Eukaryota</taxon>
        <taxon>Fungi</taxon>
        <taxon>Dikarya</taxon>
        <taxon>Ascomycota</taxon>
        <taxon>Pezizomycotina</taxon>
        <taxon>Eurotiomycetes</taxon>
        <taxon>Eurotiomycetidae</taxon>
        <taxon>Eurotiales</taxon>
        <taxon>Aspergillaceae</taxon>
        <taxon>Aspergillus</taxon>
        <taxon>Aspergillus subgen. Circumdati</taxon>
    </lineage>
</organism>
<reference evidence="2" key="1">
    <citation type="journal article" date="2021" name="G3 (Bethesda)">
        <title>Chromosome assembled and annotated genome sequence of Aspergillus flavus NRRL 3357.</title>
        <authorList>
            <person name="Skerker J.M."/>
            <person name="Pianalto K.M."/>
            <person name="Mondo S.J."/>
            <person name="Yang K."/>
            <person name="Arkin A.P."/>
            <person name="Keller N.P."/>
            <person name="Grigoriev I.V."/>
            <person name="Louise Glass N.L."/>
        </authorList>
    </citation>
    <scope>NUCLEOTIDE SEQUENCE [LARGE SCALE GENOMIC DNA]</scope>
    <source>
        <strain evidence="2">ATCC 200026 / FGSC A1120 / IAM 13836 / NRRL 3357 / JCM 12722 / SRRC 167</strain>
    </source>
</reference>
<dbReference type="VEuPathDB" id="FungiDB:F9C07_2149"/>
<dbReference type="AlphaFoldDB" id="A0A7U2MFT0"/>
<sequence length="60" mass="6964">MNPRLSFTPRALMPIFVRSTLRSRLTSSKRNALSGEGSIHHPIRQYGAIMLVMMNYLQMW</sequence>
<proteinExistence type="predicted"/>
<protein>
    <submittedName>
        <fullName evidence="1">Uncharacterized protein</fullName>
    </submittedName>
</protein>
<keyword evidence="2" id="KW-1185">Reference proteome</keyword>